<sequence>MVALSDFTSTSSGVRCRRIGATCTIKSYKRQNPLIAVNAPTSEISFDRWLPENEVGHVRRETRGCPGSLLLLKQTFVLDCSQCAYARSALVMLGYCSRDIACLSTL</sequence>
<accession>A0A0X3PZ23</accession>
<dbReference type="EMBL" id="GEEE01010739">
    <property type="protein sequence ID" value="JAP52486.1"/>
    <property type="molecule type" value="Transcribed_RNA"/>
</dbReference>
<organism evidence="1">
    <name type="scientific">Schistocephalus solidus</name>
    <name type="common">Tapeworm</name>
    <dbReference type="NCBI Taxonomy" id="70667"/>
    <lineage>
        <taxon>Eukaryota</taxon>
        <taxon>Metazoa</taxon>
        <taxon>Spiralia</taxon>
        <taxon>Lophotrochozoa</taxon>
        <taxon>Platyhelminthes</taxon>
        <taxon>Cestoda</taxon>
        <taxon>Eucestoda</taxon>
        <taxon>Diphyllobothriidea</taxon>
        <taxon>Diphyllobothriidae</taxon>
        <taxon>Schistocephalus</taxon>
    </lineage>
</organism>
<evidence type="ECO:0000313" key="1">
    <source>
        <dbReference type="EMBL" id="JAP52486.1"/>
    </source>
</evidence>
<protein>
    <submittedName>
        <fullName evidence="1">Replication factor C subunit 3</fullName>
    </submittedName>
</protein>
<reference evidence="1" key="1">
    <citation type="submission" date="2016-01" db="EMBL/GenBank/DDBJ databases">
        <title>Reference transcriptome for the parasite Schistocephalus solidus: insights into the molecular evolution of parasitism.</title>
        <authorList>
            <person name="Hebert F.O."/>
            <person name="Grambauer S."/>
            <person name="Barber I."/>
            <person name="Landry C.R."/>
            <person name="Aubin-Horth N."/>
        </authorList>
    </citation>
    <scope>NUCLEOTIDE SEQUENCE</scope>
</reference>
<proteinExistence type="predicted"/>
<dbReference type="AlphaFoldDB" id="A0A0X3PZ23"/>
<name>A0A0X3PZ23_SCHSO</name>
<gene>
    <name evidence="1" type="primary">RFC3</name>
    <name evidence="1" type="ORF">TR168235</name>
</gene>